<dbReference type="HAMAP" id="MF_00149">
    <property type="entry name" value="DNA_mis_repair"/>
    <property type="match status" value="1"/>
</dbReference>
<dbReference type="PANTHER" id="PTHR10073">
    <property type="entry name" value="DNA MISMATCH REPAIR PROTEIN MLH, PMS, MUTL"/>
    <property type="match status" value="1"/>
</dbReference>
<dbReference type="GO" id="GO:0004519">
    <property type="term" value="F:endonuclease activity"/>
    <property type="evidence" value="ECO:0007669"/>
    <property type="project" value="UniProtKB-KW"/>
</dbReference>
<feature type="domain" description="DNA mismatch repair protein S5" evidence="8">
    <location>
        <begin position="209"/>
        <end position="328"/>
    </location>
</feature>
<evidence type="ECO:0000313" key="9">
    <source>
        <dbReference type="EMBL" id="QJE97659.1"/>
    </source>
</evidence>
<dbReference type="KEGG" id="luo:HHL09_18365"/>
<evidence type="ECO:0000259" key="8">
    <source>
        <dbReference type="SMART" id="SM01340"/>
    </source>
</evidence>
<name>A0A858RMS0_9BACT</name>
<evidence type="ECO:0000256" key="4">
    <source>
        <dbReference type="ARBA" id="ARBA00023204"/>
    </source>
</evidence>
<dbReference type="InterPro" id="IPR002099">
    <property type="entry name" value="MutL/Mlh/PMS"/>
</dbReference>
<dbReference type="SMART" id="SM00853">
    <property type="entry name" value="MutL_C"/>
    <property type="match status" value="1"/>
</dbReference>
<dbReference type="Gene3D" id="3.30.1370.100">
    <property type="entry name" value="MutL, C-terminal domain, regulatory subdomain"/>
    <property type="match status" value="1"/>
</dbReference>
<keyword evidence="4 5" id="KW-0234">DNA repair</keyword>
<dbReference type="EMBL" id="CP051774">
    <property type="protein sequence ID" value="QJE97659.1"/>
    <property type="molecule type" value="Genomic_DNA"/>
</dbReference>
<dbReference type="Proteomes" id="UP000501812">
    <property type="component" value="Chromosome"/>
</dbReference>
<protein>
    <recommendedName>
        <fullName evidence="2 5">DNA mismatch repair protein MutL</fullName>
    </recommendedName>
</protein>
<evidence type="ECO:0000256" key="6">
    <source>
        <dbReference type="SAM" id="MobiDB-lite"/>
    </source>
</evidence>
<dbReference type="Gene3D" id="3.30.1540.20">
    <property type="entry name" value="MutL, C-terminal domain, dimerisation subdomain"/>
    <property type="match status" value="1"/>
</dbReference>
<dbReference type="CDD" id="cd00782">
    <property type="entry name" value="MutL_Trans"/>
    <property type="match status" value="1"/>
</dbReference>
<dbReference type="InterPro" id="IPR014721">
    <property type="entry name" value="Ribsml_uS5_D2-typ_fold_subgr"/>
</dbReference>
<keyword evidence="9" id="KW-0378">Hydrolase</keyword>
<comment type="similarity">
    <text evidence="1 5">Belongs to the DNA mismatch repair MutL/HexB family.</text>
</comment>
<organism evidence="9 10">
    <name type="scientific">Luteolibacter luteus</name>
    <dbReference type="NCBI Taxonomy" id="2728835"/>
    <lineage>
        <taxon>Bacteria</taxon>
        <taxon>Pseudomonadati</taxon>
        <taxon>Verrucomicrobiota</taxon>
        <taxon>Verrucomicrobiia</taxon>
        <taxon>Verrucomicrobiales</taxon>
        <taxon>Verrucomicrobiaceae</taxon>
        <taxon>Luteolibacter</taxon>
    </lineage>
</organism>
<evidence type="ECO:0000313" key="10">
    <source>
        <dbReference type="Proteomes" id="UP000501812"/>
    </source>
</evidence>
<evidence type="ECO:0000256" key="3">
    <source>
        <dbReference type="ARBA" id="ARBA00022763"/>
    </source>
</evidence>
<dbReference type="Pfam" id="PF08676">
    <property type="entry name" value="MutL_C"/>
    <property type="match status" value="1"/>
</dbReference>
<dbReference type="Pfam" id="PF01119">
    <property type="entry name" value="DNA_mis_repair"/>
    <property type="match status" value="1"/>
</dbReference>
<dbReference type="GO" id="GO:0016887">
    <property type="term" value="F:ATP hydrolysis activity"/>
    <property type="evidence" value="ECO:0007669"/>
    <property type="project" value="InterPro"/>
</dbReference>
<dbReference type="InterPro" id="IPR042121">
    <property type="entry name" value="MutL_C_regsub"/>
</dbReference>
<dbReference type="InterPro" id="IPR020568">
    <property type="entry name" value="Ribosomal_Su5_D2-typ_SF"/>
</dbReference>
<dbReference type="InterPro" id="IPR037198">
    <property type="entry name" value="MutL_C_sf"/>
</dbReference>
<dbReference type="RefSeq" id="WP_169456085.1">
    <property type="nucleotide sequence ID" value="NZ_CP051774.1"/>
</dbReference>
<evidence type="ECO:0000256" key="2">
    <source>
        <dbReference type="ARBA" id="ARBA00021975"/>
    </source>
</evidence>
<feature type="region of interest" description="Disordered" evidence="6">
    <location>
        <begin position="334"/>
        <end position="412"/>
    </location>
</feature>
<comment type="function">
    <text evidence="5">This protein is involved in the repair of mismatches in DNA. It is required for dam-dependent methyl-directed DNA mismatch repair. May act as a 'molecular matchmaker', a protein that promotes the formation of a stable complex between two or more DNA-binding proteins in an ATP-dependent manner without itself being part of a final effector complex.</text>
</comment>
<keyword evidence="10" id="KW-1185">Reference proteome</keyword>
<dbReference type="NCBIfam" id="TIGR00585">
    <property type="entry name" value="mutl"/>
    <property type="match status" value="1"/>
</dbReference>
<gene>
    <name evidence="5 9" type="primary">mutL</name>
    <name evidence="9" type="ORF">HHL09_18365</name>
</gene>
<proteinExistence type="inferred from homology"/>
<dbReference type="Gene3D" id="3.30.565.10">
    <property type="entry name" value="Histidine kinase-like ATPase, C-terminal domain"/>
    <property type="match status" value="1"/>
</dbReference>
<evidence type="ECO:0000256" key="5">
    <source>
        <dbReference type="HAMAP-Rule" id="MF_00149"/>
    </source>
</evidence>
<keyword evidence="9" id="KW-0255">Endonuclease</keyword>
<dbReference type="SUPFAM" id="SSF55874">
    <property type="entry name" value="ATPase domain of HSP90 chaperone/DNA topoisomerase II/histidine kinase"/>
    <property type="match status" value="1"/>
</dbReference>
<dbReference type="GO" id="GO:0140664">
    <property type="term" value="F:ATP-dependent DNA damage sensor activity"/>
    <property type="evidence" value="ECO:0007669"/>
    <property type="project" value="InterPro"/>
</dbReference>
<feature type="domain" description="MutL C-terminal dimerisation" evidence="7">
    <location>
        <begin position="419"/>
        <end position="563"/>
    </location>
</feature>
<evidence type="ECO:0000259" key="7">
    <source>
        <dbReference type="SMART" id="SM00853"/>
    </source>
</evidence>
<dbReference type="SMART" id="SM01340">
    <property type="entry name" value="DNA_mis_repair"/>
    <property type="match status" value="1"/>
</dbReference>
<dbReference type="GO" id="GO:0030983">
    <property type="term" value="F:mismatched DNA binding"/>
    <property type="evidence" value="ECO:0007669"/>
    <property type="project" value="InterPro"/>
</dbReference>
<accession>A0A858RMS0</accession>
<keyword evidence="9" id="KW-0540">Nuclease</keyword>
<dbReference type="FunFam" id="3.30.565.10:FF:000003">
    <property type="entry name" value="DNA mismatch repair endonuclease MutL"/>
    <property type="match status" value="1"/>
</dbReference>
<dbReference type="GO" id="GO:0032300">
    <property type="term" value="C:mismatch repair complex"/>
    <property type="evidence" value="ECO:0007669"/>
    <property type="project" value="InterPro"/>
</dbReference>
<evidence type="ECO:0000256" key="1">
    <source>
        <dbReference type="ARBA" id="ARBA00006082"/>
    </source>
</evidence>
<dbReference type="InterPro" id="IPR020667">
    <property type="entry name" value="DNA_mismatch_repair_MutL"/>
</dbReference>
<dbReference type="PANTHER" id="PTHR10073:SF12">
    <property type="entry name" value="DNA MISMATCH REPAIR PROTEIN MLH1"/>
    <property type="match status" value="1"/>
</dbReference>
<dbReference type="AlphaFoldDB" id="A0A858RMS0"/>
<keyword evidence="3 5" id="KW-0227">DNA damage</keyword>
<dbReference type="InterPro" id="IPR014790">
    <property type="entry name" value="MutL_C"/>
</dbReference>
<sequence length="605" mass="66479">MPRIRILPEILASQVAAGEVVERPASAAKELVENSLDAGAKEILVEIRRGGAALLRVIDDGSGMSRDDALMSLERHATSKLAEVGDLAAIRTLGFRGEAVPSIASVSRFRLVTREPDAVAGTEIAVEGGVMRDVREAGCAPGTVVEVKDLFFNVPARRKFLRAETTEAAHIEHQLRLHALAASGVRFRFRKDEREVFDLPGGMSRLDRVRWMTGTDLGRELVELPLTHGNGISVEGFILPPVHARKGRRHQCVFLNGRPVEDSAISRGLTEGFRGALQDGMHPAAWLWIEMEPSLVDVNVHPAKREIRLHRPHELRDVLTQAVKEGLARAEASRRAAQLPASRAIVSDPTPAQQAPAARSWPASIPVQRHFENFTPPSRAPRSEPGYSLMRPSPEVGPAPPLHRPEPEPEPEKVPPFRYIGSLQDRFAILESADGLVLLDPRAARERILYERWLANSGPVESQALLVPLLIEPGPRECELALRHREEFSRAGIELEDFGSGTLQIGSLPDFLKMADPRSFVTSLIDELSQGQTPGARVAFDALAKLLARRAALSESPRPQEAMPLLRILFNCDLPYCAPDGRPTLSELSMKELERRFAGGKSSSF</sequence>
<dbReference type="InterPro" id="IPR013507">
    <property type="entry name" value="DNA_mismatch_S5_2-like"/>
</dbReference>
<dbReference type="Gene3D" id="3.30.230.10">
    <property type="match status" value="1"/>
</dbReference>
<reference evidence="9 10" key="1">
    <citation type="submission" date="2020-04" db="EMBL/GenBank/DDBJ databases">
        <title>Luteolibacter sp. G-1-1-1 isolated from soil.</title>
        <authorList>
            <person name="Dahal R.H."/>
        </authorList>
    </citation>
    <scope>NUCLEOTIDE SEQUENCE [LARGE SCALE GENOMIC DNA]</scope>
    <source>
        <strain evidence="9 10">G-1-1-1</strain>
    </source>
</reference>
<dbReference type="Pfam" id="PF13589">
    <property type="entry name" value="HATPase_c_3"/>
    <property type="match status" value="1"/>
</dbReference>
<dbReference type="InterPro" id="IPR042120">
    <property type="entry name" value="MutL_C_dimsub"/>
</dbReference>
<dbReference type="SUPFAM" id="SSF118116">
    <property type="entry name" value="DNA mismatch repair protein MutL"/>
    <property type="match status" value="1"/>
</dbReference>
<dbReference type="GO" id="GO:0006298">
    <property type="term" value="P:mismatch repair"/>
    <property type="evidence" value="ECO:0007669"/>
    <property type="project" value="UniProtKB-UniRule"/>
</dbReference>
<dbReference type="GO" id="GO:0005524">
    <property type="term" value="F:ATP binding"/>
    <property type="evidence" value="ECO:0007669"/>
    <property type="project" value="InterPro"/>
</dbReference>
<dbReference type="SUPFAM" id="SSF54211">
    <property type="entry name" value="Ribosomal protein S5 domain 2-like"/>
    <property type="match status" value="1"/>
</dbReference>
<feature type="compositionally biased region" description="Basic and acidic residues" evidence="6">
    <location>
        <begin position="403"/>
        <end position="412"/>
    </location>
</feature>
<dbReference type="InterPro" id="IPR036890">
    <property type="entry name" value="HATPase_C_sf"/>
</dbReference>
<dbReference type="CDD" id="cd16926">
    <property type="entry name" value="HATPase_MutL-MLH-PMS-like"/>
    <property type="match status" value="1"/>
</dbReference>
<dbReference type="InterPro" id="IPR038973">
    <property type="entry name" value="MutL/Mlh/Pms-like"/>
</dbReference>